<feature type="signal peptide" evidence="1">
    <location>
        <begin position="1"/>
        <end position="18"/>
    </location>
</feature>
<evidence type="ECO:0000313" key="2">
    <source>
        <dbReference type="EMBL" id="MDK9580724.1"/>
    </source>
</evidence>
<evidence type="ECO:0000256" key="1">
    <source>
        <dbReference type="SAM" id="SignalP"/>
    </source>
</evidence>
<feature type="chain" id="PRO_5045408351" evidence="1">
    <location>
        <begin position="19"/>
        <end position="41"/>
    </location>
</feature>
<keyword evidence="3" id="KW-1185">Reference proteome</keyword>
<accession>A0ABT7HJN1</accession>
<keyword evidence="1" id="KW-0732">Signal</keyword>
<sequence>MKRSLLLSTLLLSLYSLASITNGSIEFYNDNEHSFYSKKIH</sequence>
<protein>
    <submittedName>
        <fullName evidence="2">Uncharacterized protein</fullName>
    </submittedName>
</protein>
<proteinExistence type="predicted"/>
<dbReference type="RefSeq" id="WP_285152998.1">
    <property type="nucleotide sequence ID" value="NZ_JASSPP010000006.1"/>
</dbReference>
<name>A0ABT7HJN1_9FUSO</name>
<reference evidence="2 3" key="1">
    <citation type="submission" date="2023-06" db="EMBL/GenBank/DDBJ databases">
        <title>Antibody response to the Sneathia vaginalis cytopathogenic toxin A during pregnancy.</title>
        <authorList>
            <person name="Mccoy Z.T."/>
            <person name="Serrano M.G."/>
            <person name="Spaine K."/>
            <person name="Edwards D.J."/>
            <person name="Buck G.A."/>
            <person name="Jefferson K."/>
        </authorList>
    </citation>
    <scope>NUCLEOTIDE SEQUENCE [LARGE SCALE GENOMIC DNA]</scope>
    <source>
        <strain evidence="2 3">CCUG 42621</strain>
    </source>
</reference>
<evidence type="ECO:0000313" key="3">
    <source>
        <dbReference type="Proteomes" id="UP001225134"/>
    </source>
</evidence>
<comment type="caution">
    <text evidence="2">The sequence shown here is derived from an EMBL/GenBank/DDBJ whole genome shotgun (WGS) entry which is preliminary data.</text>
</comment>
<organism evidence="2 3">
    <name type="scientific">Sneathia sanguinegens</name>
    <dbReference type="NCBI Taxonomy" id="40543"/>
    <lineage>
        <taxon>Bacteria</taxon>
        <taxon>Fusobacteriati</taxon>
        <taxon>Fusobacteriota</taxon>
        <taxon>Fusobacteriia</taxon>
        <taxon>Fusobacteriales</taxon>
        <taxon>Leptotrichiaceae</taxon>
        <taxon>Sneathia</taxon>
    </lineage>
</organism>
<dbReference type="Proteomes" id="UP001225134">
    <property type="component" value="Unassembled WGS sequence"/>
</dbReference>
<gene>
    <name evidence="2" type="ORF">QQA45_04245</name>
</gene>
<dbReference type="EMBL" id="JASSPP010000006">
    <property type="protein sequence ID" value="MDK9580724.1"/>
    <property type="molecule type" value="Genomic_DNA"/>
</dbReference>